<evidence type="ECO:0000256" key="2">
    <source>
        <dbReference type="ARBA" id="ARBA00019109"/>
    </source>
</evidence>
<dbReference type="GeneID" id="113163808"/>
<evidence type="ECO:0000256" key="3">
    <source>
        <dbReference type="ARBA" id="ARBA00022443"/>
    </source>
</evidence>
<dbReference type="SUPFAM" id="SSF50044">
    <property type="entry name" value="SH3-domain"/>
    <property type="match status" value="1"/>
</dbReference>
<evidence type="ECO:0000256" key="1">
    <source>
        <dbReference type="ARBA" id="ARBA00007761"/>
    </source>
</evidence>
<dbReference type="PANTHER" id="PTHR15629:SF2">
    <property type="entry name" value="SH3 DOMAIN-CONTAINING YSC84-LIKE PROTEIN 1"/>
    <property type="match status" value="1"/>
</dbReference>
<dbReference type="InterPro" id="IPR051702">
    <property type="entry name" value="SH3_domain_YSC84-like"/>
</dbReference>
<dbReference type="CDD" id="cd11525">
    <property type="entry name" value="SYLF_SH3YL1_like"/>
    <property type="match status" value="1"/>
</dbReference>
<dbReference type="PROSITE" id="PS50002">
    <property type="entry name" value="SH3"/>
    <property type="match status" value="1"/>
</dbReference>
<dbReference type="InterPro" id="IPR036028">
    <property type="entry name" value="SH3-like_dom_sf"/>
</dbReference>
<dbReference type="PANTHER" id="PTHR15629">
    <property type="entry name" value="SH3YL1 PROTEIN"/>
    <property type="match status" value="1"/>
</dbReference>
<reference evidence="7" key="1">
    <citation type="submission" date="2021-04" db="EMBL/GenBank/DDBJ databases">
        <authorList>
            <consortium name="Wellcome Sanger Institute Data Sharing"/>
        </authorList>
    </citation>
    <scope>NUCLEOTIDE SEQUENCE [LARGE SCALE GENOMIC DNA]</scope>
</reference>
<feature type="region of interest" description="Disordered" evidence="5">
    <location>
        <begin position="225"/>
        <end position="263"/>
    </location>
</feature>
<dbReference type="Pfam" id="PF04366">
    <property type="entry name" value="Ysc84"/>
    <property type="match status" value="1"/>
</dbReference>
<dbReference type="SMART" id="SM00326">
    <property type="entry name" value="SH3"/>
    <property type="match status" value="1"/>
</dbReference>
<name>A0A3Q1I3S7_ANATE</name>
<reference evidence="7" key="2">
    <citation type="submission" date="2025-08" db="UniProtKB">
        <authorList>
            <consortium name="Ensembl"/>
        </authorList>
    </citation>
    <scope>IDENTIFICATION</scope>
</reference>
<evidence type="ECO:0000313" key="7">
    <source>
        <dbReference type="Ensembl" id="ENSATEP00000016082.2"/>
    </source>
</evidence>
<proteinExistence type="inferred from homology"/>
<keyword evidence="3 4" id="KW-0728">SH3 domain</keyword>
<comment type="similarity">
    <text evidence="1">Belongs to the SH3YL1 family.</text>
</comment>
<dbReference type="FunFam" id="2.30.30.40:FF:000100">
    <property type="entry name" value="SH3 domain-containing YSC84-like protein 1"/>
    <property type="match status" value="1"/>
</dbReference>
<dbReference type="Ensembl" id="ENSATET00000016335.3">
    <property type="protein sequence ID" value="ENSATEP00000016082.2"/>
    <property type="gene ID" value="ENSATEG00000011172.3"/>
</dbReference>
<dbReference type="Proteomes" id="UP000265040">
    <property type="component" value="Chromosome 2"/>
</dbReference>
<dbReference type="GO" id="GO:0035091">
    <property type="term" value="F:phosphatidylinositol binding"/>
    <property type="evidence" value="ECO:0007669"/>
    <property type="project" value="TreeGrafter"/>
</dbReference>
<feature type="domain" description="SH3" evidence="6">
    <location>
        <begin position="296"/>
        <end position="355"/>
    </location>
</feature>
<evidence type="ECO:0000259" key="6">
    <source>
        <dbReference type="PROSITE" id="PS50002"/>
    </source>
</evidence>
<reference evidence="7" key="3">
    <citation type="submission" date="2025-09" db="UniProtKB">
        <authorList>
            <consortium name="Ensembl"/>
        </authorList>
    </citation>
    <scope>IDENTIFICATION</scope>
</reference>
<organism evidence="7 8">
    <name type="scientific">Anabas testudineus</name>
    <name type="common">Climbing perch</name>
    <name type="synonym">Anthias testudineus</name>
    <dbReference type="NCBI Taxonomy" id="64144"/>
    <lineage>
        <taxon>Eukaryota</taxon>
        <taxon>Metazoa</taxon>
        <taxon>Chordata</taxon>
        <taxon>Craniata</taxon>
        <taxon>Vertebrata</taxon>
        <taxon>Euteleostomi</taxon>
        <taxon>Actinopterygii</taxon>
        <taxon>Neopterygii</taxon>
        <taxon>Teleostei</taxon>
        <taxon>Neoteleostei</taxon>
        <taxon>Acanthomorphata</taxon>
        <taxon>Anabantaria</taxon>
        <taxon>Anabantiformes</taxon>
        <taxon>Anabantoidei</taxon>
        <taxon>Anabantidae</taxon>
        <taxon>Anabas</taxon>
    </lineage>
</organism>
<gene>
    <name evidence="7" type="primary">SH3YL1</name>
</gene>
<keyword evidence="8" id="KW-1185">Reference proteome</keyword>
<dbReference type="GO" id="GO:0032587">
    <property type="term" value="C:ruffle membrane"/>
    <property type="evidence" value="ECO:0007669"/>
    <property type="project" value="TreeGrafter"/>
</dbReference>
<dbReference type="RefSeq" id="XP_026218583.1">
    <property type="nucleotide sequence ID" value="XM_026362798.1"/>
</dbReference>
<dbReference type="InterPro" id="IPR033643">
    <property type="entry name" value="SYLF_SH3YL1-like"/>
</dbReference>
<protein>
    <recommendedName>
        <fullName evidence="2">SH3 domain-containing YSC84-like protein 1</fullName>
    </recommendedName>
</protein>
<dbReference type="InterPro" id="IPR001452">
    <property type="entry name" value="SH3_domain"/>
</dbReference>
<dbReference type="Gene3D" id="2.30.30.40">
    <property type="entry name" value="SH3 Domains"/>
    <property type="match status" value="1"/>
</dbReference>
<evidence type="ECO:0000256" key="4">
    <source>
        <dbReference type="PROSITE-ProRule" id="PRU00192"/>
    </source>
</evidence>
<accession>A0A3Q1I3S7</accession>
<dbReference type="Pfam" id="PF00018">
    <property type="entry name" value="SH3_1"/>
    <property type="match status" value="1"/>
</dbReference>
<dbReference type="PRINTS" id="PR00452">
    <property type="entry name" value="SH3DOMAIN"/>
</dbReference>
<dbReference type="AlphaFoldDB" id="A0A3Q1I3S7"/>
<evidence type="ECO:0000313" key="8">
    <source>
        <dbReference type="Proteomes" id="UP000265040"/>
    </source>
</evidence>
<dbReference type="InterPro" id="IPR007461">
    <property type="entry name" value="Ysc84_actin-binding"/>
</dbReference>
<dbReference type="GeneTree" id="ENSGT00510000048137"/>
<dbReference type="GO" id="GO:1900027">
    <property type="term" value="P:regulation of ruffle assembly"/>
    <property type="evidence" value="ECO:0007669"/>
    <property type="project" value="TreeGrafter"/>
</dbReference>
<sequence>MSNPIPSNLKSEAKKAAKILREFTEISNRNGPDKLIPPHVIAKAEGLAIISVIKAGFMITARGGSGIVISRLADRRWSAPSAIGIAGLGGGFEIGVEVSDLVIILNQRRAIDAFTKGGNLTLGGNCTVAVGPVGRNVEADVALRSTTAVFTYCRSRGLFAGISLEGSYLIERKDTNRKFYGQDIRASAILNGDVEPPSECFDLYHILDAYSEAYTTDWTNKNMRAKSSLAPSRPPAPPQQRAASSYQKPPTSTGARSGSKNTLYPSVSVYKSETSESVAPRYSQNYGGGSSVGGASGQLVVTATHAFTGQQPGDLSFVPGDRITVITKTESQYDWWEGQLEDGQVGIFPANFVTY</sequence>
<dbReference type="OrthoDB" id="443981at2759"/>
<feature type="compositionally biased region" description="Polar residues" evidence="5">
    <location>
        <begin position="248"/>
        <end position="263"/>
    </location>
</feature>
<dbReference type="FunCoup" id="A0A3Q1I3S7">
    <property type="interactions" value="550"/>
</dbReference>
<dbReference type="InParanoid" id="A0A3Q1I3S7"/>
<evidence type="ECO:0000256" key="5">
    <source>
        <dbReference type="SAM" id="MobiDB-lite"/>
    </source>
</evidence>